<evidence type="ECO:0000313" key="7">
    <source>
        <dbReference type="Proteomes" id="UP000662904"/>
    </source>
</evidence>
<feature type="domain" description="ABC transporter" evidence="5">
    <location>
        <begin position="6"/>
        <end position="256"/>
    </location>
</feature>
<dbReference type="InterPro" id="IPR003439">
    <property type="entry name" value="ABC_transporter-like_ATP-bd"/>
</dbReference>
<evidence type="ECO:0000256" key="2">
    <source>
        <dbReference type="ARBA" id="ARBA00022448"/>
    </source>
</evidence>
<gene>
    <name evidence="6" type="primary">oppF_3</name>
    <name evidence="6" type="ORF">H0A61_00937</name>
</gene>
<dbReference type="GO" id="GO:0055085">
    <property type="term" value="P:transmembrane transport"/>
    <property type="evidence" value="ECO:0007669"/>
    <property type="project" value="UniProtKB-ARBA"/>
</dbReference>
<protein>
    <submittedName>
        <fullName evidence="6">Oligopeptide transport ATP-binding protein OppF</fullName>
    </submittedName>
</protein>
<dbReference type="PANTHER" id="PTHR43776">
    <property type="entry name" value="TRANSPORT ATP-BINDING PROTEIN"/>
    <property type="match status" value="1"/>
</dbReference>
<dbReference type="Proteomes" id="UP000662904">
    <property type="component" value="Chromosome"/>
</dbReference>
<dbReference type="PROSITE" id="PS50893">
    <property type="entry name" value="ABC_TRANSPORTER_2"/>
    <property type="match status" value="1"/>
</dbReference>
<evidence type="ECO:0000259" key="5">
    <source>
        <dbReference type="PROSITE" id="PS50893"/>
    </source>
</evidence>
<evidence type="ECO:0000313" key="6">
    <source>
        <dbReference type="EMBL" id="QSQ08604.1"/>
    </source>
</evidence>
<evidence type="ECO:0000256" key="1">
    <source>
        <dbReference type="ARBA" id="ARBA00005417"/>
    </source>
</evidence>
<dbReference type="EMBL" id="CP059066">
    <property type="protein sequence ID" value="QSQ08604.1"/>
    <property type="molecule type" value="Genomic_DNA"/>
</dbReference>
<dbReference type="GO" id="GO:0016887">
    <property type="term" value="F:ATP hydrolysis activity"/>
    <property type="evidence" value="ECO:0007669"/>
    <property type="project" value="InterPro"/>
</dbReference>
<dbReference type="Pfam" id="PF00005">
    <property type="entry name" value="ABC_tran"/>
    <property type="match status" value="1"/>
</dbReference>
<dbReference type="InterPro" id="IPR050319">
    <property type="entry name" value="ABC_transp_ATP-bind"/>
</dbReference>
<dbReference type="Pfam" id="PF08352">
    <property type="entry name" value="oligo_HPY"/>
    <property type="match status" value="1"/>
</dbReference>
<reference evidence="6" key="1">
    <citation type="submission" date="2020-07" db="EMBL/GenBank/DDBJ databases">
        <title>Koleobacter methoxysyntrophicus gen. nov., sp. nov., a novel anaerobic bacterium isolated from deep subsurface oil field and proposal of Koleobacterales ord. nov. in the phylum Firmicutes.</title>
        <authorList>
            <person name="Sakamoto S."/>
            <person name="Tamaki H."/>
        </authorList>
    </citation>
    <scope>NUCLEOTIDE SEQUENCE</scope>
    <source>
        <strain evidence="6">NRmbB1</strain>
    </source>
</reference>
<accession>A0A8A0RLH0</accession>
<evidence type="ECO:0000256" key="4">
    <source>
        <dbReference type="ARBA" id="ARBA00022840"/>
    </source>
</evidence>
<dbReference type="SUPFAM" id="SSF52540">
    <property type="entry name" value="P-loop containing nucleoside triphosphate hydrolases"/>
    <property type="match status" value="1"/>
</dbReference>
<dbReference type="FunFam" id="3.40.50.300:FF:000016">
    <property type="entry name" value="Oligopeptide ABC transporter ATP-binding component"/>
    <property type="match status" value="1"/>
</dbReference>
<dbReference type="AlphaFoldDB" id="A0A8A0RLH0"/>
<dbReference type="GO" id="GO:0005524">
    <property type="term" value="F:ATP binding"/>
    <property type="evidence" value="ECO:0007669"/>
    <property type="project" value="UniProtKB-KW"/>
</dbReference>
<name>A0A8A0RLH0_9FIRM</name>
<dbReference type="SMART" id="SM00382">
    <property type="entry name" value="AAA"/>
    <property type="match status" value="1"/>
</dbReference>
<dbReference type="InterPro" id="IPR003593">
    <property type="entry name" value="AAA+_ATPase"/>
</dbReference>
<keyword evidence="7" id="KW-1185">Reference proteome</keyword>
<comment type="similarity">
    <text evidence="1">Belongs to the ABC transporter superfamily.</text>
</comment>
<dbReference type="InterPro" id="IPR017871">
    <property type="entry name" value="ABC_transporter-like_CS"/>
</dbReference>
<keyword evidence="2" id="KW-0813">Transport</keyword>
<dbReference type="InterPro" id="IPR013563">
    <property type="entry name" value="Oligopep_ABC_C"/>
</dbReference>
<dbReference type="NCBIfam" id="TIGR01727">
    <property type="entry name" value="oligo_HPY"/>
    <property type="match status" value="1"/>
</dbReference>
<dbReference type="PROSITE" id="PS00211">
    <property type="entry name" value="ABC_TRANSPORTER_1"/>
    <property type="match status" value="1"/>
</dbReference>
<dbReference type="Gene3D" id="3.40.50.300">
    <property type="entry name" value="P-loop containing nucleotide triphosphate hydrolases"/>
    <property type="match status" value="1"/>
</dbReference>
<dbReference type="CDD" id="cd03257">
    <property type="entry name" value="ABC_NikE_OppD_transporters"/>
    <property type="match status" value="1"/>
</dbReference>
<dbReference type="KEGG" id="kme:H0A61_00937"/>
<dbReference type="RefSeq" id="WP_206708810.1">
    <property type="nucleotide sequence ID" value="NZ_CP059066.1"/>
</dbReference>
<organism evidence="6 7">
    <name type="scientific">Koleobacter methoxysyntrophicus</name>
    <dbReference type="NCBI Taxonomy" id="2751313"/>
    <lineage>
        <taxon>Bacteria</taxon>
        <taxon>Bacillati</taxon>
        <taxon>Bacillota</taxon>
        <taxon>Clostridia</taxon>
        <taxon>Koleobacterales</taxon>
        <taxon>Koleobacteraceae</taxon>
        <taxon>Koleobacter</taxon>
    </lineage>
</organism>
<sequence>MTDIIMEILNLKKYFPVKAGILQKPVAWVKAVDDVSFHLKKGEVLGIVGESGCGKTTLVRVMLRLFPPTSGEVKFEGRDIFKLKEGELRDLRKNLQIVFQDPYWSLNQRMLVRDIIGEPLKVHKRLSKKELTERVEELLELVGMSPEFIRRYPHEFSGGQRQRIAIARALALNPTMVVLDEPTSAVDTLSQAQILNLLRDLQKKMGLTYAIISHDLGVVQYLADRILVMYLGKIVEIGATDEVFYSPKHPYTKALISAIPEIDPNTQRKVIILEGSVPSAINPPSGCRFHTRCPEARKECALKEPELSPKGGRHMAACLFA</sequence>
<proteinExistence type="inferred from homology"/>
<keyword evidence="4 6" id="KW-0067">ATP-binding</keyword>
<dbReference type="GO" id="GO:0015833">
    <property type="term" value="P:peptide transport"/>
    <property type="evidence" value="ECO:0007669"/>
    <property type="project" value="InterPro"/>
</dbReference>
<keyword evidence="3" id="KW-0547">Nucleotide-binding</keyword>
<evidence type="ECO:0000256" key="3">
    <source>
        <dbReference type="ARBA" id="ARBA00022741"/>
    </source>
</evidence>
<dbReference type="InterPro" id="IPR027417">
    <property type="entry name" value="P-loop_NTPase"/>
</dbReference>